<feature type="compositionally biased region" description="Basic and acidic residues" evidence="1">
    <location>
        <begin position="178"/>
        <end position="187"/>
    </location>
</feature>
<evidence type="ECO:0000313" key="3">
    <source>
        <dbReference type="EMBL" id="CAI4047128.1"/>
    </source>
</evidence>
<protein>
    <recommendedName>
        <fullName evidence="5">YLR326W-like protein</fullName>
    </recommendedName>
</protein>
<accession>A0AA35J4L5</accession>
<feature type="transmembrane region" description="Helical" evidence="2">
    <location>
        <begin position="85"/>
        <end position="107"/>
    </location>
</feature>
<evidence type="ECO:0000256" key="2">
    <source>
        <dbReference type="SAM" id="Phobius"/>
    </source>
</evidence>
<feature type="region of interest" description="Disordered" evidence="1">
    <location>
        <begin position="178"/>
        <end position="230"/>
    </location>
</feature>
<keyword evidence="2" id="KW-0812">Transmembrane</keyword>
<dbReference type="PANTHER" id="PTHR35519">
    <property type="entry name" value="MEMBRANE PROTEINS"/>
    <property type="match status" value="1"/>
</dbReference>
<dbReference type="PANTHER" id="PTHR35519:SF1">
    <property type="entry name" value="YALI0C06193P"/>
    <property type="match status" value="1"/>
</dbReference>
<dbReference type="EMBL" id="OX365923">
    <property type="protein sequence ID" value="CAI4047128.1"/>
    <property type="molecule type" value="Genomic_DNA"/>
</dbReference>
<reference evidence="3" key="1">
    <citation type="submission" date="2022-10" db="EMBL/GenBank/DDBJ databases">
        <authorList>
            <person name="Byrne P K."/>
        </authorList>
    </citation>
    <scope>NUCLEOTIDE SEQUENCE</scope>
    <source>
        <strain evidence="3">CBS7001</strain>
    </source>
</reference>
<evidence type="ECO:0008006" key="5">
    <source>
        <dbReference type="Google" id="ProtNLM"/>
    </source>
</evidence>
<keyword evidence="2" id="KW-1133">Transmembrane helix</keyword>
<name>A0AA35J4L5_SACUV</name>
<feature type="transmembrane region" description="Helical" evidence="2">
    <location>
        <begin position="128"/>
        <end position="151"/>
    </location>
</feature>
<feature type="compositionally biased region" description="Low complexity" evidence="1">
    <location>
        <begin position="197"/>
        <end position="221"/>
    </location>
</feature>
<proteinExistence type="predicted"/>
<dbReference type="Pfam" id="PF13430">
    <property type="entry name" value="DUF4112"/>
    <property type="match status" value="1"/>
</dbReference>
<dbReference type="AlphaFoldDB" id="A0AA35J4L5"/>
<dbReference type="Proteomes" id="UP001162090">
    <property type="component" value="Chromosome 12"/>
</dbReference>
<organism evidence="3 4">
    <name type="scientific">Saccharomyces uvarum</name>
    <name type="common">Yeast</name>
    <name type="synonym">Saccharomyces bayanus var. uvarum</name>
    <dbReference type="NCBI Taxonomy" id="230603"/>
    <lineage>
        <taxon>Eukaryota</taxon>
        <taxon>Fungi</taxon>
        <taxon>Dikarya</taxon>
        <taxon>Ascomycota</taxon>
        <taxon>Saccharomycotina</taxon>
        <taxon>Saccharomycetes</taxon>
        <taxon>Saccharomycetales</taxon>
        <taxon>Saccharomycetaceae</taxon>
        <taxon>Saccharomyces</taxon>
    </lineage>
</organism>
<evidence type="ECO:0000313" key="4">
    <source>
        <dbReference type="Proteomes" id="UP001162090"/>
    </source>
</evidence>
<keyword evidence="2" id="KW-0472">Membrane</keyword>
<gene>
    <name evidence="3" type="primary">SUVC12G3600</name>
    <name evidence="3" type="ORF">SUVC_12G3600</name>
</gene>
<evidence type="ECO:0000256" key="1">
    <source>
        <dbReference type="SAM" id="MobiDB-lite"/>
    </source>
</evidence>
<sequence length="230" mass="26062">MSGFLQSTLLGLGKDYLQDEYQEIAGQHFQPTRDPFYETNKDGKKHRLRLPYYCTKDESKAWKNIQNKAWMHDKSVCGCCCWTSIIGWAPLLALLPVIGPLLMYWVHEKLIEVADDKYNLPVETKVKMHANIVLDLLISLVPVLGSVLAWLHACSTRNAAIVYNFVGQRALERKQAEMMHQKQENEKYANTNTSGQPAVNANGNVNRNNNRPAVAAQPAAAYTRTPRGYR</sequence>
<dbReference type="InterPro" id="IPR025187">
    <property type="entry name" value="DUF4112"/>
</dbReference>